<dbReference type="EMBL" id="JAOTIF010000001">
    <property type="protein sequence ID" value="MCU7548052.1"/>
    <property type="molecule type" value="Genomic_DNA"/>
</dbReference>
<evidence type="ECO:0000313" key="7">
    <source>
        <dbReference type="EMBL" id="MCU7548052.1"/>
    </source>
</evidence>
<protein>
    <submittedName>
        <fullName evidence="7">TerC family protein</fullName>
    </submittedName>
</protein>
<keyword evidence="4 6" id="KW-1133">Transmembrane helix</keyword>
<feature type="transmembrane region" description="Helical" evidence="6">
    <location>
        <begin position="48"/>
        <end position="68"/>
    </location>
</feature>
<feature type="transmembrane region" description="Helical" evidence="6">
    <location>
        <begin position="220"/>
        <end position="237"/>
    </location>
</feature>
<gene>
    <name evidence="7" type="ORF">OCK74_02950</name>
</gene>
<comment type="similarity">
    <text evidence="2">Belongs to the TerC family.</text>
</comment>
<keyword evidence="3 6" id="KW-0812">Transmembrane</keyword>
<dbReference type="PANTHER" id="PTHR30238:SF4">
    <property type="entry name" value="SLL1022 PROTEIN"/>
    <property type="match status" value="1"/>
</dbReference>
<dbReference type="Proteomes" id="UP001155483">
    <property type="component" value="Unassembled WGS sequence"/>
</dbReference>
<evidence type="ECO:0000256" key="6">
    <source>
        <dbReference type="SAM" id="Phobius"/>
    </source>
</evidence>
<reference evidence="7" key="2">
    <citation type="submission" date="2023-04" db="EMBL/GenBank/DDBJ databases">
        <title>Paracnuella aquatica gen. nov., sp. nov., a member of the family Chitinophagaceae isolated from a hot spring.</title>
        <authorList>
            <person name="Wang C."/>
        </authorList>
    </citation>
    <scope>NUCLEOTIDE SEQUENCE</scope>
    <source>
        <strain evidence="7">LB-8</strain>
    </source>
</reference>
<evidence type="ECO:0000256" key="5">
    <source>
        <dbReference type="ARBA" id="ARBA00023136"/>
    </source>
</evidence>
<feature type="transmembrane region" description="Helical" evidence="6">
    <location>
        <begin position="80"/>
        <end position="100"/>
    </location>
</feature>
<dbReference type="PANTHER" id="PTHR30238">
    <property type="entry name" value="MEMBRANE BOUND PREDICTED REDOX MODULATOR"/>
    <property type="match status" value="1"/>
</dbReference>
<evidence type="ECO:0000256" key="3">
    <source>
        <dbReference type="ARBA" id="ARBA00022692"/>
    </source>
</evidence>
<dbReference type="InterPro" id="IPR005496">
    <property type="entry name" value="Integral_membrane_TerC"/>
</dbReference>
<evidence type="ECO:0000256" key="2">
    <source>
        <dbReference type="ARBA" id="ARBA00007511"/>
    </source>
</evidence>
<organism evidence="7 8">
    <name type="scientific">Paraflavisolibacter caeni</name>
    <dbReference type="NCBI Taxonomy" id="2982496"/>
    <lineage>
        <taxon>Bacteria</taxon>
        <taxon>Pseudomonadati</taxon>
        <taxon>Bacteroidota</taxon>
        <taxon>Chitinophagia</taxon>
        <taxon>Chitinophagales</taxon>
        <taxon>Chitinophagaceae</taxon>
        <taxon>Paraflavisolibacter</taxon>
    </lineage>
</organism>
<comment type="subcellular location">
    <subcellularLocation>
        <location evidence="1">Membrane</location>
        <topology evidence="1">Multi-pass membrane protein</topology>
    </subcellularLocation>
</comment>
<sequence length="265" mass="29761">MEGLFSIDNIISLFTLALLEVILGIDNVIFVSIIMGRLHKSKQLNARRLWMVTGIGVRVILLFCLSWLVQQKGKPLFTVFGRGFDLASLVMIGGGLFLLYKTVKEIHHKLEGDEAALEDNATKKAASFGAAILQIIIVDMIFSFDSMITAVGIAKELPIMIIAVCIAMVIMFLFSQKISDFIHKHPTLKMLALSFLVLVAVVLLMEGWNSEQAHELHLKNYVYFAMAFSFGVELLNMRLRKRITKPVELRGPVQREEVLTDDQAH</sequence>
<name>A0A9X2XTA9_9BACT</name>
<evidence type="ECO:0000256" key="4">
    <source>
        <dbReference type="ARBA" id="ARBA00022989"/>
    </source>
</evidence>
<reference evidence="7" key="1">
    <citation type="submission" date="2022-09" db="EMBL/GenBank/DDBJ databases">
        <authorList>
            <person name="Yuan C."/>
            <person name="Ke Z."/>
        </authorList>
    </citation>
    <scope>NUCLEOTIDE SEQUENCE</scope>
    <source>
        <strain evidence="7">LB-8</strain>
    </source>
</reference>
<dbReference type="Pfam" id="PF03741">
    <property type="entry name" value="TerC"/>
    <property type="match status" value="1"/>
</dbReference>
<accession>A0A9X2XTA9</accession>
<dbReference type="GO" id="GO:0016020">
    <property type="term" value="C:membrane"/>
    <property type="evidence" value="ECO:0007669"/>
    <property type="project" value="UniProtKB-SubCell"/>
</dbReference>
<comment type="caution">
    <text evidence="7">The sequence shown here is derived from an EMBL/GenBank/DDBJ whole genome shotgun (WGS) entry which is preliminary data.</text>
</comment>
<dbReference type="AlphaFoldDB" id="A0A9X2XTA9"/>
<feature type="transmembrane region" description="Helical" evidence="6">
    <location>
        <begin position="187"/>
        <end position="208"/>
    </location>
</feature>
<feature type="transmembrane region" description="Helical" evidence="6">
    <location>
        <begin position="128"/>
        <end position="151"/>
    </location>
</feature>
<proteinExistence type="inferred from homology"/>
<feature type="transmembrane region" description="Helical" evidence="6">
    <location>
        <begin position="157"/>
        <end position="175"/>
    </location>
</feature>
<dbReference type="RefSeq" id="WP_279295496.1">
    <property type="nucleotide sequence ID" value="NZ_JAOTIF010000001.1"/>
</dbReference>
<evidence type="ECO:0000256" key="1">
    <source>
        <dbReference type="ARBA" id="ARBA00004141"/>
    </source>
</evidence>
<evidence type="ECO:0000313" key="8">
    <source>
        <dbReference type="Proteomes" id="UP001155483"/>
    </source>
</evidence>
<keyword evidence="8" id="KW-1185">Reference proteome</keyword>
<keyword evidence="5 6" id="KW-0472">Membrane</keyword>
<feature type="transmembrane region" description="Helical" evidence="6">
    <location>
        <begin position="12"/>
        <end position="36"/>
    </location>
</feature>